<dbReference type="PANTHER" id="PTHR31316:SF2">
    <property type="entry name" value="BETA-GLUCOSIDASE-LIKE PROTEIN NCA3, MITOCHONDRIAL-RELATED"/>
    <property type="match status" value="1"/>
</dbReference>
<keyword evidence="3" id="KW-0496">Mitochondrion</keyword>
<proteinExistence type="inferred from homology"/>
<dbReference type="GO" id="GO:0009277">
    <property type="term" value="C:fungal-type cell wall"/>
    <property type="evidence" value="ECO:0007669"/>
    <property type="project" value="TreeGrafter"/>
</dbReference>
<comment type="subcellular location">
    <subcellularLocation>
        <location evidence="1">Mitochondrion</location>
    </subcellularLocation>
</comment>
<dbReference type="GO" id="GO:0005739">
    <property type="term" value="C:mitochondrion"/>
    <property type="evidence" value="ECO:0007669"/>
    <property type="project" value="UniProtKB-SubCell"/>
</dbReference>
<dbReference type="Pfam" id="PF03856">
    <property type="entry name" value="SUN"/>
    <property type="match status" value="1"/>
</dbReference>
<organism evidence="5 6">
    <name type="scientific">Saccharomycopsis crataegensis</name>
    <dbReference type="NCBI Taxonomy" id="43959"/>
    <lineage>
        <taxon>Eukaryota</taxon>
        <taxon>Fungi</taxon>
        <taxon>Dikarya</taxon>
        <taxon>Ascomycota</taxon>
        <taxon>Saccharomycotina</taxon>
        <taxon>Saccharomycetes</taxon>
        <taxon>Saccharomycopsidaceae</taxon>
        <taxon>Saccharomycopsis</taxon>
    </lineage>
</organism>
<dbReference type="InterPro" id="IPR051526">
    <property type="entry name" value="Beta-Glucosidase_SUN"/>
</dbReference>
<evidence type="ECO:0000313" key="6">
    <source>
        <dbReference type="Proteomes" id="UP001360560"/>
    </source>
</evidence>
<evidence type="ECO:0000313" key="5">
    <source>
        <dbReference type="EMBL" id="GMM38985.1"/>
    </source>
</evidence>
<protein>
    <submittedName>
        <fullName evidence="5">Uncharacterized protein</fullName>
    </submittedName>
</protein>
<gene>
    <name evidence="5" type="ORF">DASC09_063240</name>
</gene>
<dbReference type="AlphaFoldDB" id="A0AAV5QWG4"/>
<reference evidence="5 6" key="1">
    <citation type="journal article" date="2023" name="Elife">
        <title>Identification of key yeast species and microbe-microbe interactions impacting larval growth of Drosophila in the wild.</title>
        <authorList>
            <person name="Mure A."/>
            <person name="Sugiura Y."/>
            <person name="Maeda R."/>
            <person name="Honda K."/>
            <person name="Sakurai N."/>
            <person name="Takahashi Y."/>
            <person name="Watada M."/>
            <person name="Katoh T."/>
            <person name="Gotoh A."/>
            <person name="Gotoh Y."/>
            <person name="Taniguchi I."/>
            <person name="Nakamura K."/>
            <person name="Hayashi T."/>
            <person name="Katayama T."/>
            <person name="Uemura T."/>
            <person name="Hattori Y."/>
        </authorList>
    </citation>
    <scope>NUCLEOTIDE SEQUENCE [LARGE SCALE GENOMIC DNA]</scope>
    <source>
        <strain evidence="5 6">SC-9</strain>
    </source>
</reference>
<evidence type="ECO:0000256" key="3">
    <source>
        <dbReference type="ARBA" id="ARBA00023128"/>
    </source>
</evidence>
<evidence type="ECO:0000256" key="4">
    <source>
        <dbReference type="SAM" id="MobiDB-lite"/>
    </source>
</evidence>
<dbReference type="GO" id="GO:0009986">
    <property type="term" value="C:cell surface"/>
    <property type="evidence" value="ECO:0007669"/>
    <property type="project" value="TreeGrafter"/>
</dbReference>
<dbReference type="EMBL" id="BTFZ01000020">
    <property type="protein sequence ID" value="GMM38985.1"/>
    <property type="molecule type" value="Genomic_DNA"/>
</dbReference>
<accession>A0AAV5QWG4</accession>
<dbReference type="InterPro" id="IPR005556">
    <property type="entry name" value="SUN"/>
</dbReference>
<dbReference type="GO" id="GO:0031505">
    <property type="term" value="P:fungal-type cell wall organization"/>
    <property type="evidence" value="ECO:0007669"/>
    <property type="project" value="TreeGrafter"/>
</dbReference>
<comment type="caution">
    <text evidence="5">The sequence shown here is derived from an EMBL/GenBank/DDBJ whole genome shotgun (WGS) entry which is preliminary data.</text>
</comment>
<dbReference type="Proteomes" id="UP001360560">
    <property type="component" value="Unassembled WGS sequence"/>
</dbReference>
<keyword evidence="6" id="KW-1185">Reference proteome</keyword>
<evidence type="ECO:0000256" key="2">
    <source>
        <dbReference type="ARBA" id="ARBA00010579"/>
    </source>
</evidence>
<feature type="region of interest" description="Disordered" evidence="4">
    <location>
        <begin position="101"/>
        <end position="126"/>
    </location>
</feature>
<dbReference type="PANTHER" id="PTHR31316">
    <property type="entry name" value="BETA-GLUCOSIDASE-LIKE PROTEIN NCA3, MITOCHONDRIAL-RELATED"/>
    <property type="match status" value="1"/>
</dbReference>
<evidence type="ECO:0000256" key="1">
    <source>
        <dbReference type="ARBA" id="ARBA00004173"/>
    </source>
</evidence>
<sequence>MKYQSLISVALYFGTMAMAAPKAHFHKKRDAAVTTLSTLEDVVTDDVNVTVYIDDDGETTTDLPATTPTTTVSPVATAVQDDVVAGTSAANTAANTAAVATSAQASETSTSTSSSSSSSYSSSSSSIDGDLKSFASPGKFVDGTLSCDSVPVGNGVISIDWLQYNGWASILNLGGYASTTCVEGYYCSYACQAGMSKTQWPSDQPSSGVSIGGLVCKNGYLYRTNTDTDYLCEWGKETANAVSKVDEVISLCRTDYPGSENMCIPTRLTAGSTKPISVVDSSTYYKWEGQSTSSQYYVNNAGIDVEEGCIWGTSAGTVGNWAPVNLGAGYTNGVTYLSIIPNPNNKTPPNYSLKIEATSGSTQSGSCVYENGKYNGDGSDGCTVGVTKGSSNFVFY</sequence>
<dbReference type="GeneID" id="90076973"/>
<dbReference type="RefSeq" id="XP_064855980.1">
    <property type="nucleotide sequence ID" value="XM_064999908.1"/>
</dbReference>
<name>A0AAV5QWG4_9ASCO</name>
<comment type="similarity">
    <text evidence="2">Belongs to the SUN family.</text>
</comment>